<keyword evidence="6" id="KW-1185">Reference proteome</keyword>
<evidence type="ECO:0000256" key="4">
    <source>
        <dbReference type="PIRNR" id="PIRNR016020"/>
    </source>
</evidence>
<name>A0ABS8D986_9NEIS</name>
<organism evidence="5 6">
    <name type="scientific">Leeia speluncae</name>
    <dbReference type="NCBI Taxonomy" id="2884804"/>
    <lineage>
        <taxon>Bacteria</taxon>
        <taxon>Pseudomonadati</taxon>
        <taxon>Pseudomonadota</taxon>
        <taxon>Betaproteobacteria</taxon>
        <taxon>Neisseriales</taxon>
        <taxon>Leeiaceae</taxon>
        <taxon>Leeia</taxon>
    </lineage>
</organism>
<dbReference type="PANTHER" id="PTHR11122">
    <property type="entry name" value="APOSPORY-ASSOCIATED PROTEIN C-RELATED"/>
    <property type="match status" value="1"/>
</dbReference>
<protein>
    <recommendedName>
        <fullName evidence="4">Putative glucose-6-phosphate 1-epimerase</fullName>
        <ecNumber evidence="4">5.1.3.15</ecNumber>
    </recommendedName>
</protein>
<dbReference type="PIRSF" id="PIRSF016020">
    <property type="entry name" value="PHexose_mutarotase"/>
    <property type="match status" value="1"/>
</dbReference>
<dbReference type="EC" id="5.1.3.15" evidence="4"/>
<dbReference type="Pfam" id="PF01263">
    <property type="entry name" value="Aldose_epim"/>
    <property type="match status" value="1"/>
</dbReference>
<dbReference type="InterPro" id="IPR008183">
    <property type="entry name" value="Aldose_1/G6P_1-epimerase"/>
</dbReference>
<accession>A0ABS8D986</accession>
<reference evidence="5" key="1">
    <citation type="submission" date="2021-10" db="EMBL/GenBank/DDBJ databases">
        <title>The complete genome sequence of Leeia sp. TBRC 13508.</title>
        <authorList>
            <person name="Charoenyingcharoen P."/>
            <person name="Yukphan P."/>
        </authorList>
    </citation>
    <scope>NUCLEOTIDE SEQUENCE</scope>
    <source>
        <strain evidence="5">TBRC 13508</strain>
    </source>
</reference>
<evidence type="ECO:0000256" key="2">
    <source>
        <dbReference type="ARBA" id="ARBA00005866"/>
    </source>
</evidence>
<dbReference type="PANTHER" id="PTHR11122:SF13">
    <property type="entry name" value="GLUCOSE-6-PHOSPHATE 1-EPIMERASE"/>
    <property type="match status" value="1"/>
</dbReference>
<dbReference type="RefSeq" id="WP_227181571.1">
    <property type="nucleotide sequence ID" value="NZ_JAJBZT010000009.1"/>
</dbReference>
<dbReference type="InterPro" id="IPR011013">
    <property type="entry name" value="Gal_mutarotase_sf_dom"/>
</dbReference>
<dbReference type="Gene3D" id="2.70.98.10">
    <property type="match status" value="1"/>
</dbReference>
<evidence type="ECO:0000256" key="3">
    <source>
        <dbReference type="ARBA" id="ARBA00023235"/>
    </source>
</evidence>
<keyword evidence="3 4" id="KW-0413">Isomerase</keyword>
<evidence type="ECO:0000313" key="5">
    <source>
        <dbReference type="EMBL" id="MCB6184750.1"/>
    </source>
</evidence>
<dbReference type="EMBL" id="JAJBZT010000009">
    <property type="protein sequence ID" value="MCB6184750.1"/>
    <property type="molecule type" value="Genomic_DNA"/>
</dbReference>
<dbReference type="Proteomes" id="UP001165395">
    <property type="component" value="Unassembled WGS sequence"/>
</dbReference>
<sequence length="287" mass="31938">MSLQALIESSPYFSITNEGELTLLTMNAPWGQAVISTQGAQLLSYIPADQTDLLWLSPNAKFAKGKAIRGGIPICWPWFGAHDGEEKYPAHGYARTSEWQCTQIQVFEHQAKINWTLASNPAYPPYASNMELEMTLGEDILLQVRFTHTGEIPERYGIALHSYFPVTSINQTSISGLNGKMYFDKTNSSIQKQIGDVSFSGEVDRVYKDVKGECVLNTNNQRIQISSLGFQNAIVWNPGEQLGSSMGDIGPDHWDSFACVENGNIQEHSPMLIKGEQFVGTIRIARR</sequence>
<dbReference type="InterPro" id="IPR014718">
    <property type="entry name" value="GH-type_carb-bd"/>
</dbReference>
<comment type="catalytic activity">
    <reaction evidence="1">
        <text>alpha-D-glucose 6-phosphate = beta-D-glucose 6-phosphate</text>
        <dbReference type="Rhea" id="RHEA:16249"/>
        <dbReference type="ChEBI" id="CHEBI:58225"/>
        <dbReference type="ChEBI" id="CHEBI:58247"/>
        <dbReference type="EC" id="5.1.3.15"/>
    </reaction>
</comment>
<dbReference type="SUPFAM" id="SSF74650">
    <property type="entry name" value="Galactose mutarotase-like"/>
    <property type="match status" value="1"/>
</dbReference>
<comment type="similarity">
    <text evidence="2 4">Belongs to the glucose-6-phosphate 1-epimerase family.</text>
</comment>
<proteinExistence type="inferred from homology"/>
<evidence type="ECO:0000256" key="1">
    <source>
        <dbReference type="ARBA" id="ARBA00001096"/>
    </source>
</evidence>
<comment type="caution">
    <text evidence="5">The sequence shown here is derived from an EMBL/GenBank/DDBJ whole genome shotgun (WGS) entry which is preliminary data.</text>
</comment>
<evidence type="ECO:0000313" key="6">
    <source>
        <dbReference type="Proteomes" id="UP001165395"/>
    </source>
</evidence>
<gene>
    <name evidence="5" type="ORF">LIN78_14470</name>
</gene>
<dbReference type="InterPro" id="IPR025532">
    <property type="entry name" value="G6P_1-epimerase"/>
</dbReference>
<dbReference type="CDD" id="cd09020">
    <property type="entry name" value="D-hex-6-P-epi_like"/>
    <property type="match status" value="1"/>
</dbReference>